<feature type="transmembrane region" description="Helical" evidence="2">
    <location>
        <begin position="72"/>
        <end position="93"/>
    </location>
</feature>
<reference evidence="4" key="1">
    <citation type="submission" date="2016-10" db="EMBL/GenBank/DDBJ databases">
        <authorList>
            <person name="Varghese N."/>
            <person name="Submissions S."/>
        </authorList>
    </citation>
    <scope>NUCLEOTIDE SEQUENCE [LARGE SCALE GENOMIC DNA]</scope>
    <source>
        <strain evidence="4">CGMCC 1.4250</strain>
    </source>
</reference>
<feature type="compositionally biased region" description="Basic and acidic residues" evidence="1">
    <location>
        <begin position="16"/>
        <end position="31"/>
    </location>
</feature>
<dbReference type="OrthoDB" id="2704159at2"/>
<dbReference type="AlphaFoldDB" id="A0A1I4LIP4"/>
<dbReference type="Proteomes" id="UP000198565">
    <property type="component" value="Unassembled WGS sequence"/>
</dbReference>
<feature type="transmembrane region" description="Helical" evidence="2">
    <location>
        <begin position="148"/>
        <end position="169"/>
    </location>
</feature>
<evidence type="ECO:0000313" key="3">
    <source>
        <dbReference type="EMBL" id="SFL90978.1"/>
    </source>
</evidence>
<sequence>MENGNNLEEENVVENSETKASNEESGEEKKKSSTNFDFGESMKETKGILKEAILRPHNIVSSNRSIKLETSVLILLFLSFLIGICSFIFYKYAFDGMLSFLEDVGFLFILSTIFSWIITFAIGYLSVYLLLMYFGNRKMEHKELLTKYAIVNIPFALVFCLVILLFGFLMIDLFVITYVFALMLYGMLHIYLYLVNMDKPKLDLYWTMTVYLLFLIVVTYLLNGLDFTSF</sequence>
<dbReference type="EMBL" id="FOTR01000005">
    <property type="protein sequence ID" value="SFL90978.1"/>
    <property type="molecule type" value="Genomic_DNA"/>
</dbReference>
<feature type="transmembrane region" description="Helical" evidence="2">
    <location>
        <begin position="202"/>
        <end position="222"/>
    </location>
</feature>
<proteinExistence type="predicted"/>
<accession>A0A1I4LIP4</accession>
<keyword evidence="2" id="KW-0472">Membrane</keyword>
<organism evidence="3 4">
    <name type="scientific">Gracilibacillus orientalis</name>
    <dbReference type="NCBI Taxonomy" id="334253"/>
    <lineage>
        <taxon>Bacteria</taxon>
        <taxon>Bacillati</taxon>
        <taxon>Bacillota</taxon>
        <taxon>Bacilli</taxon>
        <taxon>Bacillales</taxon>
        <taxon>Bacillaceae</taxon>
        <taxon>Gracilibacillus</taxon>
    </lineage>
</organism>
<feature type="transmembrane region" description="Helical" evidence="2">
    <location>
        <begin position="113"/>
        <end position="136"/>
    </location>
</feature>
<evidence type="ECO:0008006" key="5">
    <source>
        <dbReference type="Google" id="ProtNLM"/>
    </source>
</evidence>
<evidence type="ECO:0000313" key="4">
    <source>
        <dbReference type="Proteomes" id="UP000198565"/>
    </source>
</evidence>
<keyword evidence="4" id="KW-1185">Reference proteome</keyword>
<evidence type="ECO:0000256" key="1">
    <source>
        <dbReference type="SAM" id="MobiDB-lite"/>
    </source>
</evidence>
<gene>
    <name evidence="3" type="ORF">SAMN04487943_10551</name>
</gene>
<protein>
    <recommendedName>
        <fullName evidence="5">Yip1 domain-containing protein</fullName>
    </recommendedName>
</protein>
<keyword evidence="2" id="KW-1133">Transmembrane helix</keyword>
<name>A0A1I4LIP4_9BACI</name>
<feature type="region of interest" description="Disordered" evidence="1">
    <location>
        <begin position="1"/>
        <end position="38"/>
    </location>
</feature>
<dbReference type="RefSeq" id="WP_091483622.1">
    <property type="nucleotide sequence ID" value="NZ_FOTR01000005.1"/>
</dbReference>
<feature type="transmembrane region" description="Helical" evidence="2">
    <location>
        <begin position="175"/>
        <end position="195"/>
    </location>
</feature>
<evidence type="ECO:0000256" key="2">
    <source>
        <dbReference type="SAM" id="Phobius"/>
    </source>
</evidence>
<keyword evidence="2" id="KW-0812">Transmembrane</keyword>